<dbReference type="RefSeq" id="WP_068679904.1">
    <property type="nucleotide sequence ID" value="NZ_LYPA01000030.1"/>
</dbReference>
<accession>A0A1A5YQS0</accession>
<organism evidence="1 2">
    <name type="scientific">Paenibacillus oryzae</name>
    <dbReference type="NCBI Taxonomy" id="1844972"/>
    <lineage>
        <taxon>Bacteria</taxon>
        <taxon>Bacillati</taxon>
        <taxon>Bacillota</taxon>
        <taxon>Bacilli</taxon>
        <taxon>Bacillales</taxon>
        <taxon>Paenibacillaceae</taxon>
        <taxon>Paenibacillus</taxon>
    </lineage>
</organism>
<reference evidence="1 2" key="1">
    <citation type="submission" date="2016-05" db="EMBL/GenBank/DDBJ databases">
        <title>Paenibacillus oryzae. sp. nov., isolated from the rice root.</title>
        <authorList>
            <person name="Zhang J."/>
            <person name="Zhang X."/>
        </authorList>
    </citation>
    <scope>NUCLEOTIDE SEQUENCE [LARGE SCALE GENOMIC DNA]</scope>
    <source>
        <strain evidence="1 2">1DrF-4</strain>
    </source>
</reference>
<gene>
    <name evidence="1" type="ORF">A7K91_18715</name>
</gene>
<dbReference type="AlphaFoldDB" id="A0A1A5YQS0"/>
<dbReference type="STRING" id="1844972.A7K91_18715"/>
<dbReference type="Proteomes" id="UP000092024">
    <property type="component" value="Unassembled WGS sequence"/>
</dbReference>
<sequence>MNNGLIILAFVTFMAWLVNVRQKRMVWSLQMQTIRHIQTLTKHKPAIRGVLFLAYSNQHLKLVDRVMSDSGRKDQYAIVLDAPKWFFELKKKTWSNHCLFSPEELAGMPRINDTIFRFEGGKIISSTNAEALLTV</sequence>
<keyword evidence="2" id="KW-1185">Reference proteome</keyword>
<name>A0A1A5YQS0_9BACL</name>
<proteinExistence type="predicted"/>
<comment type="caution">
    <text evidence="1">The sequence shown here is derived from an EMBL/GenBank/DDBJ whole genome shotgun (WGS) entry which is preliminary data.</text>
</comment>
<evidence type="ECO:0000313" key="2">
    <source>
        <dbReference type="Proteomes" id="UP000092024"/>
    </source>
</evidence>
<protein>
    <submittedName>
        <fullName evidence="1">Uncharacterized protein</fullName>
    </submittedName>
</protein>
<dbReference type="OrthoDB" id="2629085at2"/>
<evidence type="ECO:0000313" key="1">
    <source>
        <dbReference type="EMBL" id="OBR67966.1"/>
    </source>
</evidence>
<dbReference type="EMBL" id="LYPA01000030">
    <property type="protein sequence ID" value="OBR67966.1"/>
    <property type="molecule type" value="Genomic_DNA"/>
</dbReference>